<dbReference type="Pfam" id="PF01520">
    <property type="entry name" value="Amidase_3"/>
    <property type="match status" value="1"/>
</dbReference>
<accession>A0A916S4W7</accession>
<dbReference type="AlphaFoldDB" id="A0A916S4W7"/>
<dbReference type="SUPFAM" id="SSF53187">
    <property type="entry name" value="Zn-dependent exopeptidases"/>
    <property type="match status" value="1"/>
</dbReference>
<evidence type="ECO:0000259" key="4">
    <source>
        <dbReference type="SMART" id="SM00646"/>
    </source>
</evidence>
<comment type="catalytic activity">
    <reaction evidence="1">
        <text>Hydrolyzes the link between N-acetylmuramoyl residues and L-amino acid residues in certain cell-wall glycopeptides.</text>
        <dbReference type="EC" id="3.5.1.28"/>
    </reaction>
</comment>
<dbReference type="PANTHER" id="PTHR30404">
    <property type="entry name" value="N-ACETYLMURAMOYL-L-ALANINE AMIDASE"/>
    <property type="match status" value="1"/>
</dbReference>
<dbReference type="Pfam" id="PF11741">
    <property type="entry name" value="AMIN"/>
    <property type="match status" value="1"/>
</dbReference>
<dbReference type="GO" id="GO:0008745">
    <property type="term" value="F:N-acetylmuramoyl-L-alanine amidase activity"/>
    <property type="evidence" value="ECO:0007669"/>
    <property type="project" value="UniProtKB-EC"/>
</dbReference>
<keyword evidence="3" id="KW-0378">Hydrolase</keyword>
<dbReference type="Gene3D" id="3.40.630.40">
    <property type="entry name" value="Zn-dependent exopeptidases"/>
    <property type="match status" value="1"/>
</dbReference>
<evidence type="ECO:0000256" key="2">
    <source>
        <dbReference type="ARBA" id="ARBA00011901"/>
    </source>
</evidence>
<protein>
    <recommendedName>
        <fullName evidence="2">N-acetylmuramoyl-L-alanine amidase</fullName>
        <ecNumber evidence="2">3.5.1.28</ecNumber>
    </recommendedName>
</protein>
<reference evidence="5" key="2">
    <citation type="submission" date="2020-09" db="EMBL/GenBank/DDBJ databases">
        <authorList>
            <person name="Sun Q."/>
            <person name="Zhou Y."/>
        </authorList>
    </citation>
    <scope>NUCLEOTIDE SEQUENCE</scope>
    <source>
        <strain evidence="5">CGMCC 1.15082</strain>
    </source>
</reference>
<proteinExistence type="predicted"/>
<reference evidence="5" key="1">
    <citation type="journal article" date="2014" name="Int. J. Syst. Evol. Microbiol.">
        <title>Complete genome sequence of Corynebacterium casei LMG S-19264T (=DSM 44701T), isolated from a smear-ripened cheese.</title>
        <authorList>
            <consortium name="US DOE Joint Genome Institute (JGI-PGF)"/>
            <person name="Walter F."/>
            <person name="Albersmeier A."/>
            <person name="Kalinowski J."/>
            <person name="Ruckert C."/>
        </authorList>
    </citation>
    <scope>NUCLEOTIDE SEQUENCE</scope>
    <source>
        <strain evidence="5">CGMCC 1.15082</strain>
    </source>
</reference>
<dbReference type="InterPro" id="IPR021731">
    <property type="entry name" value="AMIN_dom"/>
</dbReference>
<dbReference type="InterPro" id="IPR002508">
    <property type="entry name" value="MurNAc-LAA_cat"/>
</dbReference>
<evidence type="ECO:0000313" key="5">
    <source>
        <dbReference type="EMBL" id="GGA81587.1"/>
    </source>
</evidence>
<evidence type="ECO:0000256" key="1">
    <source>
        <dbReference type="ARBA" id="ARBA00001561"/>
    </source>
</evidence>
<sequence length="419" mass="45939">MPPLFLKWEKSDIFRHFAKVPGTVLLFLLALMGAAKADGALAALTFRAAGDELRTRVVVMFDREPAVSTLLLAHPHRLVIDLPKANFGFDQKSLEPRGLITHVRYGLVGTDRSRMILTLKGPFKVEGVRVVKNENAPGYRLMADIVATSDREFAQALETQNASTGAMRAARKGDRIGTTPDPVPPHVFTVMIDPGHGGIDAGAESLHGVKEKDVTLAFAREFRDLLAKSGDMRVLMTREDDTFLRLSERVRIARQHEADLFISIHADTINQHDIRGATVYTLSDKASDAMARAMAERENKSDAAAGVTHEEPPEVSDILADLMRRETHAFSWSFAGKVVNALQNQTHLINNPHRAAGFQVLRAPDVPSVLVEIGYLSNAEDEKLMTDPAWRTRVATGLAEAVKAFAALKNGQAVTRSGE</sequence>
<evidence type="ECO:0000313" key="6">
    <source>
        <dbReference type="Proteomes" id="UP000646478"/>
    </source>
</evidence>
<organism evidence="5 6">
    <name type="scientific">Brucella endophytica</name>
    <dbReference type="NCBI Taxonomy" id="1963359"/>
    <lineage>
        <taxon>Bacteria</taxon>
        <taxon>Pseudomonadati</taxon>
        <taxon>Pseudomonadota</taxon>
        <taxon>Alphaproteobacteria</taxon>
        <taxon>Hyphomicrobiales</taxon>
        <taxon>Brucellaceae</taxon>
        <taxon>Brucella/Ochrobactrum group</taxon>
        <taxon>Brucella</taxon>
    </lineage>
</organism>
<dbReference type="CDD" id="cd02696">
    <property type="entry name" value="MurNAc-LAA"/>
    <property type="match status" value="1"/>
</dbReference>
<name>A0A916S4W7_9HYPH</name>
<dbReference type="EMBL" id="BMHH01000002">
    <property type="protein sequence ID" value="GGA81587.1"/>
    <property type="molecule type" value="Genomic_DNA"/>
</dbReference>
<dbReference type="Proteomes" id="UP000646478">
    <property type="component" value="Unassembled WGS sequence"/>
</dbReference>
<dbReference type="GO" id="GO:0009253">
    <property type="term" value="P:peptidoglycan catabolic process"/>
    <property type="evidence" value="ECO:0007669"/>
    <property type="project" value="InterPro"/>
</dbReference>
<keyword evidence="6" id="KW-1185">Reference proteome</keyword>
<dbReference type="Gene3D" id="2.60.40.3500">
    <property type="match status" value="1"/>
</dbReference>
<dbReference type="PANTHER" id="PTHR30404:SF0">
    <property type="entry name" value="N-ACETYLMURAMOYL-L-ALANINE AMIDASE AMIC"/>
    <property type="match status" value="1"/>
</dbReference>
<evidence type="ECO:0000256" key="3">
    <source>
        <dbReference type="ARBA" id="ARBA00022801"/>
    </source>
</evidence>
<dbReference type="InterPro" id="IPR050695">
    <property type="entry name" value="N-acetylmuramoyl_amidase_3"/>
</dbReference>
<feature type="domain" description="MurNAc-LAA" evidence="4">
    <location>
        <begin position="250"/>
        <end position="403"/>
    </location>
</feature>
<gene>
    <name evidence="5" type="ORF">GCM10011491_06130</name>
</gene>
<dbReference type="GO" id="GO:0030288">
    <property type="term" value="C:outer membrane-bounded periplasmic space"/>
    <property type="evidence" value="ECO:0007669"/>
    <property type="project" value="TreeGrafter"/>
</dbReference>
<dbReference type="FunFam" id="3.40.630.40:FF:000005">
    <property type="entry name" value="N-acetylmuramoyl-L-alanine amidase (AmiA)"/>
    <property type="match status" value="1"/>
</dbReference>
<comment type="caution">
    <text evidence="5">The sequence shown here is derived from an EMBL/GenBank/DDBJ whole genome shotgun (WGS) entry which is preliminary data.</text>
</comment>
<dbReference type="SMART" id="SM00646">
    <property type="entry name" value="Ami_3"/>
    <property type="match status" value="1"/>
</dbReference>
<dbReference type="EC" id="3.5.1.28" evidence="2"/>